<gene>
    <name evidence="4" type="ORF">RRG08_012816</name>
</gene>
<evidence type="ECO:0000313" key="5">
    <source>
        <dbReference type="Proteomes" id="UP001283361"/>
    </source>
</evidence>
<dbReference type="InterPro" id="IPR036770">
    <property type="entry name" value="Ankyrin_rpt-contain_sf"/>
</dbReference>
<evidence type="ECO:0000256" key="1">
    <source>
        <dbReference type="ARBA" id="ARBA00022737"/>
    </source>
</evidence>
<accession>A0AAE1CPJ2</accession>
<dbReference type="AlphaFoldDB" id="A0AAE1CPJ2"/>
<dbReference type="SMART" id="SM00248">
    <property type="entry name" value="ANK"/>
    <property type="match status" value="9"/>
</dbReference>
<name>A0AAE1CPJ2_9GAST</name>
<dbReference type="Gene3D" id="1.25.40.20">
    <property type="entry name" value="Ankyrin repeat-containing domain"/>
    <property type="match status" value="2"/>
</dbReference>
<dbReference type="InterPro" id="IPR002110">
    <property type="entry name" value="Ankyrin_rpt"/>
</dbReference>
<reference evidence="4" key="1">
    <citation type="journal article" date="2023" name="G3 (Bethesda)">
        <title>A reference genome for the long-term kleptoplast-retaining sea slug Elysia crispata morphotype clarki.</title>
        <authorList>
            <person name="Eastman K.E."/>
            <person name="Pendleton A.L."/>
            <person name="Shaikh M.A."/>
            <person name="Suttiyut T."/>
            <person name="Ogas R."/>
            <person name="Tomko P."/>
            <person name="Gavelis G."/>
            <person name="Widhalm J.R."/>
            <person name="Wisecaver J.H."/>
        </authorList>
    </citation>
    <scope>NUCLEOTIDE SEQUENCE</scope>
    <source>
        <strain evidence="4">ECLA1</strain>
    </source>
</reference>
<sequence>MSRSELSEAIGEQDIDTVKLLLTSGLCSPDGVNADGDPPIVECVLCGGLPYPKGDEKRCEILKILVHHGADINSRTNSRNFTFSLVDTTGMTVPGLAAARGFITCLRFLHASGADLTLQTPEGQTALTAAVMEGRTNCVEYLVQQMPLSFLNHADKNGITALMWAVHLGRRLSLELLVAAGVDLDARDKDGDTAVMVSLLGQNYPALNLLLDNGALVNTVNADGHSPLSHQIDHQYHIRKECRRRNLNKVILWLLSHGADPTISRLHLDLLHIMVARGNKPVIRGLVKNGCPPLDIKSANMQLHCTPSVYENSQKHLSPLAVALAWKRSDIARYFIANRFFTQRDLVRLGWDKDLWSCLSGQDSEDSEGGHSAVDDQKSRVMEIVELLAATPQSLLNLCLVAVRSTLTRDLVYEESDQSYNIARCFSSVVKPTSKDRHSWIARPTLREKVKGLGLPSVLERALLTQTACAGICCQTWGEIPLGGSGEFQACRCVQCQWG</sequence>
<evidence type="ECO:0000313" key="4">
    <source>
        <dbReference type="EMBL" id="KAK3725734.1"/>
    </source>
</evidence>
<dbReference type="PANTHER" id="PTHR24173">
    <property type="entry name" value="ANKYRIN REPEAT CONTAINING"/>
    <property type="match status" value="1"/>
</dbReference>
<evidence type="ECO:0000256" key="3">
    <source>
        <dbReference type="PROSITE-ProRule" id="PRU00023"/>
    </source>
</evidence>
<evidence type="ECO:0008006" key="6">
    <source>
        <dbReference type="Google" id="ProtNLM"/>
    </source>
</evidence>
<keyword evidence="2 3" id="KW-0040">ANK repeat</keyword>
<keyword evidence="1" id="KW-0677">Repeat</keyword>
<protein>
    <recommendedName>
        <fullName evidence="6">Ankyrin repeat protein</fullName>
    </recommendedName>
</protein>
<dbReference type="Pfam" id="PF12796">
    <property type="entry name" value="Ank_2"/>
    <property type="match status" value="1"/>
</dbReference>
<proteinExistence type="predicted"/>
<feature type="repeat" description="ANK" evidence="3">
    <location>
        <begin position="157"/>
        <end position="189"/>
    </location>
</feature>
<dbReference type="PROSITE" id="PS50088">
    <property type="entry name" value="ANK_REPEAT"/>
    <property type="match status" value="2"/>
</dbReference>
<dbReference type="PANTHER" id="PTHR24173:SF74">
    <property type="entry name" value="ANKYRIN REPEAT DOMAIN-CONTAINING PROTEIN 16"/>
    <property type="match status" value="1"/>
</dbReference>
<dbReference type="EMBL" id="JAWDGP010007328">
    <property type="protein sequence ID" value="KAK3725734.1"/>
    <property type="molecule type" value="Genomic_DNA"/>
</dbReference>
<comment type="caution">
    <text evidence="4">The sequence shown here is derived from an EMBL/GenBank/DDBJ whole genome shotgun (WGS) entry which is preliminary data.</text>
</comment>
<keyword evidence="5" id="KW-1185">Reference proteome</keyword>
<feature type="repeat" description="ANK" evidence="3">
    <location>
        <begin position="190"/>
        <end position="222"/>
    </location>
</feature>
<dbReference type="Proteomes" id="UP001283361">
    <property type="component" value="Unassembled WGS sequence"/>
</dbReference>
<organism evidence="4 5">
    <name type="scientific">Elysia crispata</name>
    <name type="common">lettuce slug</name>
    <dbReference type="NCBI Taxonomy" id="231223"/>
    <lineage>
        <taxon>Eukaryota</taxon>
        <taxon>Metazoa</taxon>
        <taxon>Spiralia</taxon>
        <taxon>Lophotrochozoa</taxon>
        <taxon>Mollusca</taxon>
        <taxon>Gastropoda</taxon>
        <taxon>Heterobranchia</taxon>
        <taxon>Euthyneura</taxon>
        <taxon>Panpulmonata</taxon>
        <taxon>Sacoglossa</taxon>
        <taxon>Placobranchoidea</taxon>
        <taxon>Plakobranchidae</taxon>
        <taxon>Elysia</taxon>
    </lineage>
</organism>
<evidence type="ECO:0000256" key="2">
    <source>
        <dbReference type="ARBA" id="ARBA00023043"/>
    </source>
</evidence>
<dbReference type="SUPFAM" id="SSF48403">
    <property type="entry name" value="Ankyrin repeat"/>
    <property type="match status" value="1"/>
</dbReference>
<dbReference type="PROSITE" id="PS50297">
    <property type="entry name" value="ANK_REP_REGION"/>
    <property type="match status" value="1"/>
</dbReference>